<name>A0A9W6QH16_9ACTN</name>
<dbReference type="EMBL" id="BSSA01000038">
    <property type="protein sequence ID" value="GLW74678.1"/>
    <property type="molecule type" value="Genomic_DNA"/>
</dbReference>
<gene>
    <name evidence="1" type="ORF">Kpho02_69760</name>
</gene>
<proteinExistence type="predicted"/>
<sequence length="262" mass="30052">MLERWDYQDDHQHPMVALYPGAFAPRACVHAHVVGANALGEVLAVHVTRYPLVEPEELQSVELPRTLWRHTFAVVPPRWSEIEPTLRTRTSPEHRSKLEQALYRQQRVVESASVIVARATPESEPPMILLDTLMRRHLTAEVVGVLIDDRTCLVGVRARRWNNILGTRGYAVTVRADGPKPGPLSLYPSAIYGWSRWWYSNALEFADRRVERDELPPPPPALDIVEAWQPYRLALEEPERTDWPQLPERGDDLRWDLDAGDL</sequence>
<dbReference type="AlphaFoldDB" id="A0A9W6QH16"/>
<evidence type="ECO:0000313" key="2">
    <source>
        <dbReference type="Proteomes" id="UP001165041"/>
    </source>
</evidence>
<reference evidence="1" key="1">
    <citation type="submission" date="2023-02" db="EMBL/GenBank/DDBJ databases">
        <title>Kitasatospora phosalacinea NBRC 14627.</title>
        <authorList>
            <person name="Ichikawa N."/>
            <person name="Sato H."/>
            <person name="Tonouchi N."/>
        </authorList>
    </citation>
    <scope>NUCLEOTIDE SEQUENCE</scope>
    <source>
        <strain evidence="1">NBRC 14627</strain>
    </source>
</reference>
<protein>
    <submittedName>
        <fullName evidence="1">Uncharacterized protein</fullName>
    </submittedName>
</protein>
<comment type="caution">
    <text evidence="1">The sequence shown here is derived from an EMBL/GenBank/DDBJ whole genome shotgun (WGS) entry which is preliminary data.</text>
</comment>
<accession>A0A9W6QH16</accession>
<organism evidence="1 2">
    <name type="scientific">Kitasatospora phosalacinea</name>
    <dbReference type="NCBI Taxonomy" id="2065"/>
    <lineage>
        <taxon>Bacteria</taxon>
        <taxon>Bacillati</taxon>
        <taxon>Actinomycetota</taxon>
        <taxon>Actinomycetes</taxon>
        <taxon>Kitasatosporales</taxon>
        <taxon>Streptomycetaceae</taxon>
        <taxon>Kitasatospora</taxon>
    </lineage>
</organism>
<dbReference type="Proteomes" id="UP001165041">
    <property type="component" value="Unassembled WGS sequence"/>
</dbReference>
<evidence type="ECO:0000313" key="1">
    <source>
        <dbReference type="EMBL" id="GLW74678.1"/>
    </source>
</evidence>